<comment type="caution">
    <text evidence="1">The sequence shown here is derived from an EMBL/GenBank/DDBJ whole genome shotgun (WGS) entry which is preliminary data.</text>
</comment>
<gene>
    <name evidence="1" type="ORF">EDS130_LOCUS45871</name>
    <name evidence="2" type="ORF">XAT740_LOCUS54062</name>
</gene>
<dbReference type="AlphaFoldDB" id="A0A815WQP5"/>
<sequence length="181" mass="21024">MYNNFIRSEKYYVKQQLPRSFELQGPSETFVKLPGLTLPFYHTQPLLYKIKFEGKCYSPHSKGIWLYLRLMIDDYLLYINRLLPNTANRYQYIGEYQENHNNDHLGGFFWFSNSPSVIACSFSDMIYLNPGLHVFDVGTRGGYLVGTFPTYVQAGVLTVEMIEYDQYADIGIKPMNTTFSG</sequence>
<evidence type="ECO:0000313" key="3">
    <source>
        <dbReference type="Proteomes" id="UP000663828"/>
    </source>
</evidence>
<proteinExistence type="predicted"/>
<dbReference type="EMBL" id="CAJNOJ010001315">
    <property type="protein sequence ID" value="CAF1549078.1"/>
    <property type="molecule type" value="Genomic_DNA"/>
</dbReference>
<protein>
    <submittedName>
        <fullName evidence="1">Uncharacterized protein</fullName>
    </submittedName>
</protein>
<keyword evidence="3" id="KW-1185">Reference proteome</keyword>
<evidence type="ECO:0000313" key="1">
    <source>
        <dbReference type="EMBL" id="CAF1549078.1"/>
    </source>
</evidence>
<name>A0A815WQP5_ADIRI</name>
<dbReference type="Proteomes" id="UP000663852">
    <property type="component" value="Unassembled WGS sequence"/>
</dbReference>
<evidence type="ECO:0000313" key="2">
    <source>
        <dbReference type="EMBL" id="CAF1645507.1"/>
    </source>
</evidence>
<evidence type="ECO:0000313" key="4">
    <source>
        <dbReference type="Proteomes" id="UP000663852"/>
    </source>
</evidence>
<dbReference type="EMBL" id="CAJNOR010009526">
    <property type="protein sequence ID" value="CAF1645507.1"/>
    <property type="molecule type" value="Genomic_DNA"/>
</dbReference>
<dbReference type="Proteomes" id="UP000663828">
    <property type="component" value="Unassembled WGS sequence"/>
</dbReference>
<reference evidence="1" key="1">
    <citation type="submission" date="2021-02" db="EMBL/GenBank/DDBJ databases">
        <authorList>
            <person name="Nowell W R."/>
        </authorList>
    </citation>
    <scope>NUCLEOTIDE SEQUENCE</scope>
</reference>
<dbReference type="OrthoDB" id="9997534at2759"/>
<accession>A0A815WQP5</accession>
<organism evidence="1 4">
    <name type="scientific">Adineta ricciae</name>
    <name type="common">Rotifer</name>
    <dbReference type="NCBI Taxonomy" id="249248"/>
    <lineage>
        <taxon>Eukaryota</taxon>
        <taxon>Metazoa</taxon>
        <taxon>Spiralia</taxon>
        <taxon>Gnathifera</taxon>
        <taxon>Rotifera</taxon>
        <taxon>Eurotatoria</taxon>
        <taxon>Bdelloidea</taxon>
        <taxon>Adinetida</taxon>
        <taxon>Adinetidae</taxon>
        <taxon>Adineta</taxon>
    </lineage>
</organism>